<name>A0A8J6LIC4_9FIRM</name>
<dbReference type="EMBL" id="JAAKDE010000010">
    <property type="protein sequence ID" value="MBA2132965.1"/>
    <property type="molecule type" value="Genomic_DNA"/>
</dbReference>
<keyword evidence="4" id="KW-0862">Zinc</keyword>
<dbReference type="InterPro" id="IPR013785">
    <property type="entry name" value="Aldolase_TIM"/>
</dbReference>
<dbReference type="GO" id="GO:0043720">
    <property type="term" value="F:3-keto-5-aminohexanoate cleavage activity"/>
    <property type="evidence" value="ECO:0007669"/>
    <property type="project" value="InterPro"/>
</dbReference>
<dbReference type="PANTHER" id="PTHR37418:SF2">
    <property type="entry name" value="3-KETO-5-AMINOHEXANOATE CLEAVAGE ENZYME"/>
    <property type="match status" value="1"/>
</dbReference>
<dbReference type="RefSeq" id="WP_181339420.1">
    <property type="nucleotide sequence ID" value="NZ_JAAKDE010000010.1"/>
</dbReference>
<organism evidence="5 6">
    <name type="scientific">Capillibacterium thermochitinicola</name>
    <dbReference type="NCBI Taxonomy" id="2699427"/>
    <lineage>
        <taxon>Bacteria</taxon>
        <taxon>Bacillati</taxon>
        <taxon>Bacillota</taxon>
        <taxon>Capillibacterium</taxon>
    </lineage>
</organism>
<dbReference type="Gene3D" id="3.20.20.70">
    <property type="entry name" value="Aldolase class I"/>
    <property type="match status" value="1"/>
</dbReference>
<dbReference type="Proteomes" id="UP000657177">
    <property type="component" value="Unassembled WGS sequence"/>
</dbReference>
<dbReference type="Pfam" id="PF05853">
    <property type="entry name" value="BKACE"/>
    <property type="match status" value="1"/>
</dbReference>
<sequence length="322" mass="34843">MRKIIVAVAPVASSPLKETKNPLTPEEVAREVIGCTKAGASLVHLHVRNKAGEQTADLTDFKTTLDLIRKESDIIIQGSTGGVSNLSLEERSVAVDEPRVESASLNMGSANFDEGVYINTLHDIRYWARKMEKNNVQPELEIFEGGMIHNTMLLAEEGVLKPPFHFSFSLGFRGALPANAYNLHFLSGMIPPGSAWGLVHHGMKDFSMLATAVGMGATFVRVGFEDSIYYAPGAVARSNVELGNRPGEKVPVPDRSLLCPGHRGDPPETLFNQGRSLSGRRRAGAGVNHRRFVCGADHKAACGVKRSARHPLGRMAGRRGQG</sequence>
<keyword evidence="3" id="KW-0479">Metal-binding</keyword>
<keyword evidence="2" id="KW-0808">Transferase</keyword>
<evidence type="ECO:0000256" key="3">
    <source>
        <dbReference type="ARBA" id="ARBA00022723"/>
    </source>
</evidence>
<keyword evidence="6" id="KW-1185">Reference proteome</keyword>
<proteinExistence type="predicted"/>
<reference evidence="5" key="1">
    <citation type="submission" date="2020-06" db="EMBL/GenBank/DDBJ databases">
        <title>Novel chitinolytic bacterium.</title>
        <authorList>
            <person name="Ungkulpasvich U."/>
            <person name="Kosugi A."/>
            <person name="Uke A."/>
        </authorList>
    </citation>
    <scope>NUCLEOTIDE SEQUENCE</scope>
    <source>
        <strain evidence="5">UUS1-1</strain>
    </source>
</reference>
<evidence type="ECO:0000313" key="6">
    <source>
        <dbReference type="Proteomes" id="UP000657177"/>
    </source>
</evidence>
<dbReference type="GO" id="GO:0046872">
    <property type="term" value="F:metal ion binding"/>
    <property type="evidence" value="ECO:0007669"/>
    <property type="project" value="UniProtKB-KW"/>
</dbReference>
<dbReference type="PANTHER" id="PTHR37418">
    <property type="entry name" value="3-KETO-5-AMINOHEXANOATE CLEAVAGE ENZYME-RELATED"/>
    <property type="match status" value="1"/>
</dbReference>
<evidence type="ECO:0000256" key="1">
    <source>
        <dbReference type="ARBA" id="ARBA00001947"/>
    </source>
</evidence>
<dbReference type="InterPro" id="IPR008567">
    <property type="entry name" value="BKACE"/>
</dbReference>
<protein>
    <submittedName>
        <fullName evidence="5">3-keto-5-aminohexanoate cleavage protein</fullName>
    </submittedName>
</protein>
<evidence type="ECO:0000313" key="5">
    <source>
        <dbReference type="EMBL" id="MBA2132965.1"/>
    </source>
</evidence>
<gene>
    <name evidence="5" type="ORF">G5B42_05330</name>
</gene>
<comment type="cofactor">
    <cofactor evidence="1">
        <name>Zn(2+)</name>
        <dbReference type="ChEBI" id="CHEBI:29105"/>
    </cofactor>
</comment>
<evidence type="ECO:0000256" key="2">
    <source>
        <dbReference type="ARBA" id="ARBA00022679"/>
    </source>
</evidence>
<comment type="caution">
    <text evidence="5">The sequence shown here is derived from an EMBL/GenBank/DDBJ whole genome shotgun (WGS) entry which is preliminary data.</text>
</comment>
<dbReference type="AlphaFoldDB" id="A0A8J6LIC4"/>
<accession>A0A8J6LIC4</accession>
<evidence type="ECO:0000256" key="4">
    <source>
        <dbReference type="ARBA" id="ARBA00022833"/>
    </source>
</evidence>